<dbReference type="InterPro" id="IPR050300">
    <property type="entry name" value="GDXG_lipolytic_enzyme"/>
</dbReference>
<dbReference type="Proteomes" id="UP000758603">
    <property type="component" value="Unassembled WGS sequence"/>
</dbReference>
<dbReference type="InterPro" id="IPR027519">
    <property type="entry name" value="KFase_ver/fungi-typ"/>
</dbReference>
<keyword evidence="2 3" id="KW-0823">Tryptophan catabolism</keyword>
<keyword evidence="5" id="KW-1185">Reference proteome</keyword>
<dbReference type="InterPro" id="IPR029058">
    <property type="entry name" value="AB_hydrolase_fold"/>
</dbReference>
<gene>
    <name evidence="4" type="ORF">BKA67DRAFT_661809</name>
</gene>
<protein>
    <recommendedName>
        <fullName evidence="3">Kynurenine formamidase</fullName>
        <shortName evidence="3">KFA</shortName>
        <shortName evidence="3">KFase</shortName>
        <ecNumber evidence="3">3.5.1.9</ecNumber>
    </recommendedName>
    <alternativeName>
        <fullName evidence="3">Arylformamidase</fullName>
    </alternativeName>
    <alternativeName>
        <fullName evidence="3">N-formylkynurenine formamidase</fullName>
        <shortName evidence="3">FKF</shortName>
    </alternativeName>
</protein>
<dbReference type="GeneID" id="70136777"/>
<dbReference type="GO" id="GO:0004061">
    <property type="term" value="F:arylformamidase activity"/>
    <property type="evidence" value="ECO:0007669"/>
    <property type="project" value="UniProtKB-UniRule"/>
</dbReference>
<dbReference type="EMBL" id="JAGPXC010000007">
    <property type="protein sequence ID" value="KAH6648859.1"/>
    <property type="molecule type" value="Genomic_DNA"/>
</dbReference>
<feature type="active site" evidence="3">
    <location>
        <position position="243"/>
    </location>
</feature>
<comment type="subunit">
    <text evidence="3">Homodimer.</text>
</comment>
<dbReference type="Gene3D" id="3.40.50.1820">
    <property type="entry name" value="alpha/beta hydrolase"/>
    <property type="match status" value="1"/>
</dbReference>
<accession>A0A9P8UFC1</accession>
<dbReference type="AlphaFoldDB" id="A0A9P8UFC1"/>
<dbReference type="OrthoDB" id="420264at2759"/>
<evidence type="ECO:0000256" key="1">
    <source>
        <dbReference type="ARBA" id="ARBA00022801"/>
    </source>
</evidence>
<evidence type="ECO:0000256" key="2">
    <source>
        <dbReference type="ARBA" id="ARBA00023079"/>
    </source>
</evidence>
<dbReference type="GO" id="GO:0034354">
    <property type="term" value="P:'de novo' NAD+ biosynthetic process from L-tryptophan"/>
    <property type="evidence" value="ECO:0007669"/>
    <property type="project" value="UniProtKB-UniRule"/>
</dbReference>
<feature type="active site" evidence="3">
    <location>
        <position position="275"/>
    </location>
</feature>
<comment type="function">
    <text evidence="3">Catalyzes the hydrolysis of N-formyl-L-kynurenine to L-kynurenine, the second step in the kynurenine pathway of tryptophan degradation. Kynurenine may be further oxidized to nicotinic acid, NAD(H) and NADP(H). Required for elimination of toxic metabolites.</text>
</comment>
<name>A0A9P8UFC1_9PEZI</name>
<evidence type="ECO:0000256" key="3">
    <source>
        <dbReference type="HAMAP-Rule" id="MF_03014"/>
    </source>
</evidence>
<dbReference type="HAMAP" id="MF_03014">
    <property type="entry name" value="KFase"/>
    <property type="match status" value="1"/>
</dbReference>
<dbReference type="GO" id="GO:0019441">
    <property type="term" value="P:L-tryptophan catabolic process to kynurenine"/>
    <property type="evidence" value="ECO:0007669"/>
    <property type="project" value="UniProtKB-UniRule"/>
</dbReference>
<dbReference type="RefSeq" id="XP_045955366.1">
    <property type="nucleotide sequence ID" value="XM_046107886.1"/>
</dbReference>
<comment type="similarity">
    <text evidence="3">Belongs to the kynurenine formamidase family.</text>
</comment>
<reference evidence="4" key="1">
    <citation type="journal article" date="2021" name="Nat. Commun.">
        <title>Genetic determinants of endophytism in the Arabidopsis root mycobiome.</title>
        <authorList>
            <person name="Mesny F."/>
            <person name="Miyauchi S."/>
            <person name="Thiergart T."/>
            <person name="Pickel B."/>
            <person name="Atanasova L."/>
            <person name="Karlsson M."/>
            <person name="Huettel B."/>
            <person name="Barry K.W."/>
            <person name="Haridas S."/>
            <person name="Chen C."/>
            <person name="Bauer D."/>
            <person name="Andreopoulos W."/>
            <person name="Pangilinan J."/>
            <person name="LaButti K."/>
            <person name="Riley R."/>
            <person name="Lipzen A."/>
            <person name="Clum A."/>
            <person name="Drula E."/>
            <person name="Henrissat B."/>
            <person name="Kohler A."/>
            <person name="Grigoriev I.V."/>
            <person name="Martin F.M."/>
            <person name="Hacquard S."/>
        </authorList>
    </citation>
    <scope>NUCLEOTIDE SEQUENCE</scope>
    <source>
        <strain evidence="4">MPI-SDFR-AT-0073</strain>
    </source>
</reference>
<organism evidence="4 5">
    <name type="scientific">Truncatella angustata</name>
    <dbReference type="NCBI Taxonomy" id="152316"/>
    <lineage>
        <taxon>Eukaryota</taxon>
        <taxon>Fungi</taxon>
        <taxon>Dikarya</taxon>
        <taxon>Ascomycota</taxon>
        <taxon>Pezizomycotina</taxon>
        <taxon>Sordariomycetes</taxon>
        <taxon>Xylariomycetidae</taxon>
        <taxon>Amphisphaeriales</taxon>
        <taxon>Sporocadaceae</taxon>
        <taxon>Truncatella</taxon>
    </lineage>
</organism>
<comment type="catalytic activity">
    <reaction evidence="3">
        <text>N-formyl-L-kynurenine + H2O = L-kynurenine + formate + H(+)</text>
        <dbReference type="Rhea" id="RHEA:13009"/>
        <dbReference type="ChEBI" id="CHEBI:15377"/>
        <dbReference type="ChEBI" id="CHEBI:15378"/>
        <dbReference type="ChEBI" id="CHEBI:15740"/>
        <dbReference type="ChEBI" id="CHEBI:57959"/>
        <dbReference type="ChEBI" id="CHEBI:58629"/>
        <dbReference type="EC" id="3.5.1.9"/>
    </reaction>
</comment>
<feature type="short sequence motif" description="HGGXW" evidence="3">
    <location>
        <begin position="42"/>
        <end position="46"/>
    </location>
</feature>
<dbReference type="EC" id="3.5.1.9" evidence="3"/>
<keyword evidence="1 3" id="KW-0378">Hydrolase</keyword>
<proteinExistence type="inferred from homology"/>
<comment type="pathway">
    <text evidence="3">Amino-acid degradation; L-tryptophan degradation via kynurenine pathway; L-kynurenine from L-tryptophan: step 2/2.</text>
</comment>
<dbReference type="PANTHER" id="PTHR48081:SF33">
    <property type="entry name" value="KYNURENINE FORMAMIDASE"/>
    <property type="match status" value="1"/>
</dbReference>
<evidence type="ECO:0000313" key="5">
    <source>
        <dbReference type="Proteomes" id="UP000758603"/>
    </source>
</evidence>
<comment type="caution">
    <text evidence="4">The sequence shown here is derived from an EMBL/GenBank/DDBJ whole genome shotgun (WGS) entry which is preliminary data.</text>
</comment>
<sequence>MASNLSYEVHHYAKDHELQRVGVWKTPDATQGTTSPWVIYIHGGAWRDFRIDHTTFKPTIDAILSSSSGTKSSSSSPPPSSSPPIAGFASIDYRLSPHPSFPQDPATTPAAAYRNASHPDHLDDVWSALALLQRTYGFGGDYVLVGHSAGATLALQLLMGSAAGAAPPPSSGVELPRAVVGLEGIYDLQGLVDRLGPAYAELFIGAFGDASHWAAVSPVRFAKSFRSGWEGGELVVLGWGPDDELIDGPEIEGMARRLDEDKVRTVVFKDLKGTHDGMWQDGRPFAEVILRTLGALSS</sequence>
<comment type="domain">
    <text evidence="3">The main chain amide nitrogen atoms of the second glycine and its adjacent residue in the HGGXW motif define the oxyanion hole, and stabilize the oxyanion that forms during the nucleophilic attack by the catalytic serine during substrate cleavage.</text>
</comment>
<feature type="active site" description="Nucleophile" evidence="3">
    <location>
        <position position="148"/>
    </location>
</feature>
<dbReference type="SUPFAM" id="SSF53474">
    <property type="entry name" value="alpha/beta-Hydrolases"/>
    <property type="match status" value="1"/>
</dbReference>
<dbReference type="PANTHER" id="PTHR48081">
    <property type="entry name" value="AB HYDROLASE SUPERFAMILY PROTEIN C4A8.06C"/>
    <property type="match status" value="1"/>
</dbReference>
<evidence type="ECO:0000313" key="4">
    <source>
        <dbReference type="EMBL" id="KAH6648859.1"/>
    </source>
</evidence>